<dbReference type="InterPro" id="IPR041698">
    <property type="entry name" value="Methyltransf_25"/>
</dbReference>
<dbReference type="Pfam" id="PF13649">
    <property type="entry name" value="Methyltransf_25"/>
    <property type="match status" value="1"/>
</dbReference>
<dbReference type="Gene3D" id="3.40.50.150">
    <property type="entry name" value="Vaccinia Virus protein VP39"/>
    <property type="match status" value="1"/>
</dbReference>
<reference evidence="3" key="1">
    <citation type="submission" date="2016-10" db="EMBL/GenBank/DDBJ databases">
        <authorList>
            <person name="Varghese N."/>
            <person name="Submissions S."/>
        </authorList>
    </citation>
    <scope>NUCLEOTIDE SEQUENCE [LARGE SCALE GENOMIC DNA]</scope>
    <source>
        <strain evidence="3">CGMCC 4.3147</strain>
    </source>
</reference>
<dbReference type="InterPro" id="IPR029063">
    <property type="entry name" value="SAM-dependent_MTases_sf"/>
</dbReference>
<dbReference type="SUPFAM" id="SSF53335">
    <property type="entry name" value="S-adenosyl-L-methionine-dependent methyltransferases"/>
    <property type="match status" value="1"/>
</dbReference>
<proteinExistence type="predicted"/>
<gene>
    <name evidence="2" type="ORF">SAMN05216298_0567</name>
</gene>
<dbReference type="EMBL" id="FNGF01000001">
    <property type="protein sequence ID" value="SDK56489.1"/>
    <property type="molecule type" value="Genomic_DNA"/>
</dbReference>
<keyword evidence="2" id="KW-0489">Methyltransferase</keyword>
<protein>
    <submittedName>
        <fullName evidence="2">2-polyprenyl-3-methyl-5-hydroxy-6-metoxy-1,4-benzoquinol methylase</fullName>
    </submittedName>
</protein>
<accession>A0A1G9CXX5</accession>
<dbReference type="GO" id="GO:0008168">
    <property type="term" value="F:methyltransferase activity"/>
    <property type="evidence" value="ECO:0007669"/>
    <property type="project" value="UniProtKB-KW"/>
</dbReference>
<name>A0A1G9CXX5_9ACTN</name>
<dbReference type="Proteomes" id="UP000198662">
    <property type="component" value="Unassembled WGS sequence"/>
</dbReference>
<dbReference type="STRING" id="380244.SAMN05216298_0567"/>
<evidence type="ECO:0000313" key="2">
    <source>
        <dbReference type="EMBL" id="SDK56489.1"/>
    </source>
</evidence>
<keyword evidence="3" id="KW-1185">Reference proteome</keyword>
<dbReference type="OrthoDB" id="8385759at2"/>
<dbReference type="GO" id="GO:0032259">
    <property type="term" value="P:methylation"/>
    <property type="evidence" value="ECO:0007669"/>
    <property type="project" value="UniProtKB-KW"/>
</dbReference>
<dbReference type="CDD" id="cd02440">
    <property type="entry name" value="AdoMet_MTases"/>
    <property type="match status" value="1"/>
</dbReference>
<evidence type="ECO:0000259" key="1">
    <source>
        <dbReference type="Pfam" id="PF13649"/>
    </source>
</evidence>
<evidence type="ECO:0000313" key="3">
    <source>
        <dbReference type="Proteomes" id="UP000198662"/>
    </source>
</evidence>
<dbReference type="AlphaFoldDB" id="A0A1G9CXX5"/>
<dbReference type="RefSeq" id="WP_091042375.1">
    <property type="nucleotide sequence ID" value="NZ_FNGF01000001.1"/>
</dbReference>
<sequence length="279" mass="30332">MSSESDGTATEGAGWREANRAMWDERVPIHAASDFYDQDGFRAGGGDVNAFEAAEVGDVTGKRLVHLQCHMGQDTLSWARRGAAEVVGLDFSAPAVEVARGLAADLGLADRASFVAADVYDAREALGGRVFDVVYTGLGALVWLPDIERWAEVAASLVAPGGFLYLAEFHPIANVLDWDTGTRFERDYLTREALVLDEPGSYVDFAAKTESNLSYEWVHSVGTVVSALAANGLRIEFLHEFDWTLFQNFGSLEQAEGRFRQPEGTAKAPLMYSVKASRA</sequence>
<keyword evidence="2" id="KW-0808">Transferase</keyword>
<organism evidence="2 3">
    <name type="scientific">Glycomyces sambucus</name>
    <dbReference type="NCBI Taxonomy" id="380244"/>
    <lineage>
        <taxon>Bacteria</taxon>
        <taxon>Bacillati</taxon>
        <taxon>Actinomycetota</taxon>
        <taxon>Actinomycetes</taxon>
        <taxon>Glycomycetales</taxon>
        <taxon>Glycomycetaceae</taxon>
        <taxon>Glycomyces</taxon>
    </lineage>
</organism>
<feature type="domain" description="Methyltransferase" evidence="1">
    <location>
        <begin position="68"/>
        <end position="162"/>
    </location>
</feature>